<accession>A0A0P7YZW9</accession>
<evidence type="ECO:0000313" key="2">
    <source>
        <dbReference type="EMBL" id="KPQ36940.1"/>
    </source>
</evidence>
<gene>
    <name evidence="2" type="ORF">HLUCCA11_03225</name>
</gene>
<evidence type="ECO:0008006" key="4">
    <source>
        <dbReference type="Google" id="ProtNLM"/>
    </source>
</evidence>
<dbReference type="Pfam" id="PF14271">
    <property type="entry name" value="DUF4359"/>
    <property type="match status" value="1"/>
</dbReference>
<dbReference type="InterPro" id="IPR025578">
    <property type="entry name" value="DUF4359"/>
</dbReference>
<dbReference type="STRING" id="1666911.HLUCCA11_03225"/>
<sequence length="139" mass="15256">MFRQCVTCAMKKTVPSVVILLLAAVGAALFFTNPTEEDYAEYLSQTVADEVQSSLCQPEGFSEWLGRVGEALSSACQGILAGGESLSQAEVEDLIVENTQYNNRIFLSTYVTESPFGNYRAIGFLNRFVLQPQPAQTEE</sequence>
<dbReference type="EMBL" id="LJZR01000003">
    <property type="protein sequence ID" value="KPQ36940.1"/>
    <property type="molecule type" value="Genomic_DNA"/>
</dbReference>
<evidence type="ECO:0000313" key="3">
    <source>
        <dbReference type="Proteomes" id="UP000050465"/>
    </source>
</evidence>
<keyword evidence="1" id="KW-0732">Signal</keyword>
<name>A0A0P7YZW9_9CYAN</name>
<comment type="caution">
    <text evidence="2">The sequence shown here is derived from an EMBL/GenBank/DDBJ whole genome shotgun (WGS) entry which is preliminary data.</text>
</comment>
<reference evidence="2 3" key="1">
    <citation type="submission" date="2015-09" db="EMBL/GenBank/DDBJ databases">
        <title>Identification and resolution of microdiversity through metagenomic sequencing of parallel consortia.</title>
        <authorList>
            <person name="Nelson W.C."/>
            <person name="Romine M.F."/>
            <person name="Lindemann S.R."/>
        </authorList>
    </citation>
    <scope>NUCLEOTIDE SEQUENCE [LARGE SCALE GENOMIC DNA]</scope>
    <source>
        <strain evidence="2">Ana</strain>
    </source>
</reference>
<dbReference type="AlphaFoldDB" id="A0A0P7YZW9"/>
<feature type="chain" id="PRO_5006146775" description="DUF4359 domain-containing protein" evidence="1">
    <location>
        <begin position="31"/>
        <end position="139"/>
    </location>
</feature>
<protein>
    <recommendedName>
        <fullName evidence="4">DUF4359 domain-containing protein</fullName>
    </recommendedName>
</protein>
<evidence type="ECO:0000256" key="1">
    <source>
        <dbReference type="SAM" id="SignalP"/>
    </source>
</evidence>
<dbReference type="Proteomes" id="UP000050465">
    <property type="component" value="Unassembled WGS sequence"/>
</dbReference>
<proteinExistence type="predicted"/>
<organism evidence="2 3">
    <name type="scientific">Phormidesmis priestleyi Ana</name>
    <dbReference type="NCBI Taxonomy" id="1666911"/>
    <lineage>
        <taxon>Bacteria</taxon>
        <taxon>Bacillati</taxon>
        <taxon>Cyanobacteriota</taxon>
        <taxon>Cyanophyceae</taxon>
        <taxon>Leptolyngbyales</taxon>
        <taxon>Leptolyngbyaceae</taxon>
        <taxon>Phormidesmis</taxon>
    </lineage>
</organism>
<feature type="signal peptide" evidence="1">
    <location>
        <begin position="1"/>
        <end position="30"/>
    </location>
</feature>